<reference evidence="5 8" key="2">
    <citation type="submission" date="2019-07" db="EMBL/GenBank/DDBJ databases">
        <title>Whole genome shotgun sequence of Halolactibacillus miurensis NBRC 100873.</title>
        <authorList>
            <person name="Hosoyama A."/>
            <person name="Uohara A."/>
            <person name="Ohji S."/>
            <person name="Ichikawa N."/>
        </authorList>
    </citation>
    <scope>NUCLEOTIDE SEQUENCE [LARGE SCALE GENOMIC DNA]</scope>
    <source>
        <strain evidence="5 8">NBRC 100873</strain>
    </source>
</reference>
<dbReference type="AlphaFoldDB" id="A0A1I6S913"/>
<dbReference type="CDD" id="cd00130">
    <property type="entry name" value="PAS"/>
    <property type="match status" value="2"/>
</dbReference>
<dbReference type="SMART" id="SM00267">
    <property type="entry name" value="GGDEF"/>
    <property type="match status" value="1"/>
</dbReference>
<organism evidence="6 7">
    <name type="scientific">Halolactibacillus miurensis</name>
    <dbReference type="NCBI Taxonomy" id="306541"/>
    <lineage>
        <taxon>Bacteria</taxon>
        <taxon>Bacillati</taxon>
        <taxon>Bacillota</taxon>
        <taxon>Bacilli</taxon>
        <taxon>Bacillales</taxon>
        <taxon>Bacillaceae</taxon>
        <taxon>Halolactibacillus</taxon>
    </lineage>
</organism>
<feature type="domain" description="GGDEF" evidence="4">
    <location>
        <begin position="403"/>
        <end position="535"/>
    </location>
</feature>
<keyword evidence="8" id="KW-1185">Reference proteome</keyword>
<dbReference type="Gene3D" id="3.30.70.270">
    <property type="match status" value="1"/>
</dbReference>
<evidence type="ECO:0000313" key="7">
    <source>
        <dbReference type="Proteomes" id="UP000199139"/>
    </source>
</evidence>
<dbReference type="CDD" id="cd01949">
    <property type="entry name" value="GGDEF"/>
    <property type="match status" value="1"/>
</dbReference>
<evidence type="ECO:0000313" key="6">
    <source>
        <dbReference type="EMBL" id="SFS73455.1"/>
    </source>
</evidence>
<dbReference type="PROSITE" id="PS50113">
    <property type="entry name" value="PAC"/>
    <property type="match status" value="1"/>
</dbReference>
<evidence type="ECO:0000259" key="2">
    <source>
        <dbReference type="PROSITE" id="PS50113"/>
    </source>
</evidence>
<dbReference type="PANTHER" id="PTHR44757:SF2">
    <property type="entry name" value="BIOFILM ARCHITECTURE MAINTENANCE PROTEIN MBAA"/>
    <property type="match status" value="1"/>
</dbReference>
<dbReference type="SMART" id="SM00052">
    <property type="entry name" value="EAL"/>
    <property type="match status" value="1"/>
</dbReference>
<evidence type="ECO:0000259" key="1">
    <source>
        <dbReference type="PROSITE" id="PS50112"/>
    </source>
</evidence>
<dbReference type="RefSeq" id="WP_089853663.1">
    <property type="nucleotide sequence ID" value="NZ_BJWJ01000007.1"/>
</dbReference>
<protein>
    <submittedName>
        <fullName evidence="6">PAS domain S-box-containing protein/diguanylate cyclase (GGDEF) domain-containing protein</fullName>
    </submittedName>
</protein>
<dbReference type="FunFam" id="3.20.20.450:FF:000001">
    <property type="entry name" value="Cyclic di-GMP phosphodiesterase yahA"/>
    <property type="match status" value="1"/>
</dbReference>
<dbReference type="STRING" id="306541.SAMN05421668_10814"/>
<dbReference type="InterPro" id="IPR029787">
    <property type="entry name" value="Nucleotide_cyclase"/>
</dbReference>
<dbReference type="InterPro" id="IPR000160">
    <property type="entry name" value="GGDEF_dom"/>
</dbReference>
<accession>A0A1I6S913</accession>
<feature type="domain" description="PAC" evidence="2">
    <location>
        <begin position="196"/>
        <end position="249"/>
    </location>
</feature>
<evidence type="ECO:0000259" key="3">
    <source>
        <dbReference type="PROSITE" id="PS50883"/>
    </source>
</evidence>
<dbReference type="InterPro" id="IPR013656">
    <property type="entry name" value="PAS_4"/>
</dbReference>
<dbReference type="NCBIfam" id="TIGR00254">
    <property type="entry name" value="GGDEF"/>
    <property type="match status" value="1"/>
</dbReference>
<dbReference type="PROSITE" id="PS50112">
    <property type="entry name" value="PAS"/>
    <property type="match status" value="1"/>
</dbReference>
<dbReference type="InterPro" id="IPR001610">
    <property type="entry name" value="PAC"/>
</dbReference>
<dbReference type="InterPro" id="IPR001633">
    <property type="entry name" value="EAL_dom"/>
</dbReference>
<dbReference type="InterPro" id="IPR052155">
    <property type="entry name" value="Biofilm_reg_signaling"/>
</dbReference>
<dbReference type="Gene3D" id="3.20.20.450">
    <property type="entry name" value="EAL domain"/>
    <property type="match status" value="1"/>
</dbReference>
<dbReference type="EMBL" id="FPAI01000008">
    <property type="protein sequence ID" value="SFS73455.1"/>
    <property type="molecule type" value="Genomic_DNA"/>
</dbReference>
<dbReference type="PROSITE" id="PS50883">
    <property type="entry name" value="EAL"/>
    <property type="match status" value="1"/>
</dbReference>
<dbReference type="Gene3D" id="3.30.450.20">
    <property type="entry name" value="PAS domain"/>
    <property type="match status" value="2"/>
</dbReference>
<evidence type="ECO:0000313" key="8">
    <source>
        <dbReference type="Proteomes" id="UP000321773"/>
    </source>
</evidence>
<dbReference type="OrthoDB" id="9759607at2"/>
<dbReference type="NCBIfam" id="TIGR00229">
    <property type="entry name" value="sensory_box"/>
    <property type="match status" value="2"/>
</dbReference>
<dbReference type="InterPro" id="IPR035965">
    <property type="entry name" value="PAS-like_dom_sf"/>
</dbReference>
<dbReference type="SUPFAM" id="SSF141868">
    <property type="entry name" value="EAL domain-like"/>
    <property type="match status" value="1"/>
</dbReference>
<sequence>MPSQRFHSLTKHELLALYDLKDFAIIIFDETLTLTSISHTSPPIKQWFLKHNLSSPIHIQEVLDLNDTAYDMLTTSLHTDGKYTLTAPAIHEHDTWVTVQLETVQLKNTVAIIGTFHLYQDVMTLHSLAKNVLYHETPNGVFTLNNEGHLIYANAISKELFHHTDASSEGLHFLDIISTKDHKKAQLAFNKVISGNTTELELTGLTKDHQQKQLHIKAMPLSKHGEIYGIVGLLRDTTETYRMKERLKQSEVEYQSLFKENVDAVMTFDLDGHFTALNEATTKLTGYHRSDLLGRTFNFLIEPDLLARTLTNFHATANGHSIEYETVIQTKQGTKRTLNITLIPMVIDDHVHGINCIAKDVSEKKRLNEELRYFAYHDHLTGLKNQIALSKDIDQLINDPIITSFGLLFIDLDRFKLINDTLGHAKGDELLKKIAKRILTTQVDMRQFYRYGGDEFIIVYQNAHIKDVERYANELIHLMSQPYVIDGIDIVNTPTIGVSFYPDDALTSEQLVKKADQAMYHAKNIERGTVQFYQTNLPVQMEGILEIESSLRKAIEHDEFVLHYQPQIETKTGVIHGAEALIRWESPTRGLIPPNVFIPLAEETGLIIPIGEWVIEEVARTIRSLKKADIILPISINLSIRQFYQRNLVERIETILKRYDVDPSLITIEITESMAMDAATALVILQELKALGVKIAIDDFGTGYSSLNYLKQFPIDYLKIDQSFIFDILDDRDDRDITDSIILLGHRLNMSLVAEGVETKAHVELLRGMHCDILQGYYFSKPVPKDALIDFITTYEHT</sequence>
<dbReference type="PANTHER" id="PTHR44757">
    <property type="entry name" value="DIGUANYLATE CYCLASE DGCP"/>
    <property type="match status" value="1"/>
</dbReference>
<proteinExistence type="predicted"/>
<name>A0A1I6S913_9BACI</name>
<evidence type="ECO:0000259" key="4">
    <source>
        <dbReference type="PROSITE" id="PS50887"/>
    </source>
</evidence>
<dbReference type="InterPro" id="IPR043128">
    <property type="entry name" value="Rev_trsase/Diguanyl_cyclase"/>
</dbReference>
<dbReference type="Pfam" id="PF13426">
    <property type="entry name" value="PAS_9"/>
    <property type="match status" value="1"/>
</dbReference>
<dbReference type="SMART" id="SM00091">
    <property type="entry name" value="PAS"/>
    <property type="match status" value="2"/>
</dbReference>
<gene>
    <name evidence="5" type="ORF">HMI01_09330</name>
    <name evidence="6" type="ORF">SAMN05421668_10814</name>
</gene>
<dbReference type="InterPro" id="IPR000014">
    <property type="entry name" value="PAS"/>
</dbReference>
<dbReference type="Pfam" id="PF08448">
    <property type="entry name" value="PAS_4"/>
    <property type="match status" value="1"/>
</dbReference>
<dbReference type="Proteomes" id="UP000199139">
    <property type="component" value="Unassembled WGS sequence"/>
</dbReference>
<evidence type="ECO:0000313" key="5">
    <source>
        <dbReference type="EMBL" id="GEM03945.1"/>
    </source>
</evidence>
<dbReference type="EMBL" id="BJWJ01000007">
    <property type="protein sequence ID" value="GEM03945.1"/>
    <property type="molecule type" value="Genomic_DNA"/>
</dbReference>
<dbReference type="Proteomes" id="UP000321773">
    <property type="component" value="Unassembled WGS sequence"/>
</dbReference>
<dbReference type="InterPro" id="IPR035919">
    <property type="entry name" value="EAL_sf"/>
</dbReference>
<feature type="domain" description="PAS" evidence="1">
    <location>
        <begin position="250"/>
        <end position="320"/>
    </location>
</feature>
<feature type="domain" description="EAL" evidence="3">
    <location>
        <begin position="544"/>
        <end position="796"/>
    </location>
</feature>
<dbReference type="InterPro" id="IPR000700">
    <property type="entry name" value="PAS-assoc_C"/>
</dbReference>
<dbReference type="CDD" id="cd01948">
    <property type="entry name" value="EAL"/>
    <property type="match status" value="1"/>
</dbReference>
<dbReference type="Pfam" id="PF00990">
    <property type="entry name" value="GGDEF"/>
    <property type="match status" value="1"/>
</dbReference>
<dbReference type="SMART" id="SM00086">
    <property type="entry name" value="PAC"/>
    <property type="match status" value="2"/>
</dbReference>
<reference evidence="6 7" key="1">
    <citation type="submission" date="2016-10" db="EMBL/GenBank/DDBJ databases">
        <authorList>
            <person name="de Groot N.N."/>
        </authorList>
    </citation>
    <scope>NUCLEOTIDE SEQUENCE [LARGE SCALE GENOMIC DNA]</scope>
    <source>
        <strain evidence="6 7">DSM 17074</strain>
    </source>
</reference>
<dbReference type="SUPFAM" id="SSF55785">
    <property type="entry name" value="PYP-like sensor domain (PAS domain)"/>
    <property type="match status" value="2"/>
</dbReference>
<dbReference type="PROSITE" id="PS50887">
    <property type="entry name" value="GGDEF"/>
    <property type="match status" value="1"/>
</dbReference>
<dbReference type="SUPFAM" id="SSF55073">
    <property type="entry name" value="Nucleotide cyclase"/>
    <property type="match status" value="1"/>
</dbReference>
<dbReference type="Pfam" id="PF00563">
    <property type="entry name" value="EAL"/>
    <property type="match status" value="1"/>
</dbReference>